<evidence type="ECO:0000313" key="3">
    <source>
        <dbReference type="Proteomes" id="UP000093476"/>
    </source>
</evidence>
<protein>
    <submittedName>
        <fullName evidence="2">Uncharacterized protein</fullName>
    </submittedName>
</protein>
<keyword evidence="3" id="KW-1185">Reference proteome</keyword>
<reference evidence="2 3" key="1">
    <citation type="submission" date="2015-12" db="EMBL/GenBank/DDBJ databases">
        <title>Genome comparisons provide insights into the role of secondary metabolites in the pathogenic phase of the Photorhabdus life cycle.</title>
        <authorList>
            <person name="Tobias N.J."/>
            <person name="Mishra B."/>
            <person name="Gupta D.K."/>
            <person name="Thines M."/>
            <person name="Stinear T.P."/>
            <person name="Bode H.B."/>
        </authorList>
    </citation>
    <scope>NUCLEOTIDE SEQUENCE [LARGE SCALE GENOMIC DNA]</scope>
    <source>
        <strain evidence="2 3">PB68.1</strain>
    </source>
</reference>
<dbReference type="PROSITE" id="PS51257">
    <property type="entry name" value="PROKAR_LIPOPROTEIN"/>
    <property type="match status" value="1"/>
</dbReference>
<feature type="chain" id="PRO_5008646600" evidence="1">
    <location>
        <begin position="20"/>
        <end position="160"/>
    </location>
</feature>
<evidence type="ECO:0000313" key="2">
    <source>
        <dbReference type="EMBL" id="OCQ50972.1"/>
    </source>
</evidence>
<evidence type="ECO:0000256" key="1">
    <source>
        <dbReference type="SAM" id="SignalP"/>
    </source>
</evidence>
<dbReference type="Proteomes" id="UP000093476">
    <property type="component" value="Unassembled WGS sequence"/>
</dbReference>
<feature type="signal peptide" evidence="1">
    <location>
        <begin position="1"/>
        <end position="19"/>
    </location>
</feature>
<proteinExistence type="predicted"/>
<dbReference type="STRING" id="286156.Ppb6_04070"/>
<comment type="caution">
    <text evidence="2">The sequence shown here is derived from an EMBL/GenBank/DDBJ whole genome shotgun (WGS) entry which is preliminary data.</text>
</comment>
<gene>
    <name evidence="2" type="ORF">Ppb6_04070</name>
</gene>
<accession>A0A1C0TZ62</accession>
<keyword evidence="1" id="KW-0732">Signal</keyword>
<sequence precursor="true">MKKCLFLLTCLIFSFSCHAAQLPAFDIVKKNLDTYGLLKASEWKFIGDTKKNTHVAIVDGNQYWANNRAIAAIFKLTGNEQVLEKKLMDTAVLCVQFSKAVIENLTEEQGKELLATMAAATRVEGRQVSTSVNSFRYYASIDKGTSDIVFTCGISQGDFN</sequence>
<dbReference type="AlphaFoldDB" id="A0A1C0TZ62"/>
<dbReference type="EMBL" id="LOMY01000187">
    <property type="protein sequence ID" value="OCQ50972.1"/>
    <property type="molecule type" value="Genomic_DNA"/>
</dbReference>
<dbReference type="PATRIC" id="fig|286156.4.peg.4676"/>
<organism evidence="2 3">
    <name type="scientific">Photorhabdus australis subsp. thailandensis</name>
    <dbReference type="NCBI Taxonomy" id="2805096"/>
    <lineage>
        <taxon>Bacteria</taxon>
        <taxon>Pseudomonadati</taxon>
        <taxon>Pseudomonadota</taxon>
        <taxon>Gammaproteobacteria</taxon>
        <taxon>Enterobacterales</taxon>
        <taxon>Morganellaceae</taxon>
        <taxon>Photorhabdus</taxon>
    </lineage>
</organism>
<name>A0A1C0TZ62_9GAMM</name>
<dbReference type="RefSeq" id="WP_065824593.1">
    <property type="nucleotide sequence ID" value="NZ_CAWMQZ010000187.1"/>
</dbReference>